<gene>
    <name evidence="6" type="ORF">DCC39_05410</name>
</gene>
<feature type="binding site" evidence="5">
    <location>
        <position position="335"/>
    </location>
    <ligand>
        <name>a divalent metal cation</name>
        <dbReference type="ChEBI" id="CHEBI:60240"/>
        <label>1</label>
    </ligand>
</feature>
<dbReference type="FunFam" id="3.30.70.120:FF:000006">
    <property type="entry name" value="GTP cyclohydrolase 1 type 2 homolog"/>
    <property type="match status" value="1"/>
</dbReference>
<dbReference type="InterPro" id="IPR036069">
    <property type="entry name" value="DUF34/NIF3_sf"/>
</dbReference>
<organism evidence="6 7">
    <name type="scientific">Pueribacillus theae</name>
    <dbReference type="NCBI Taxonomy" id="2171751"/>
    <lineage>
        <taxon>Bacteria</taxon>
        <taxon>Bacillati</taxon>
        <taxon>Bacillota</taxon>
        <taxon>Bacilli</taxon>
        <taxon>Bacillales</taxon>
        <taxon>Bacillaceae</taxon>
        <taxon>Pueribacillus</taxon>
    </lineage>
</organism>
<dbReference type="InterPro" id="IPR015867">
    <property type="entry name" value="N-reg_PII/ATP_PRibTrfase_C"/>
</dbReference>
<feature type="binding site" evidence="5">
    <location>
        <position position="67"/>
    </location>
    <ligand>
        <name>a divalent metal cation</name>
        <dbReference type="ChEBI" id="CHEBI:60240"/>
        <label>1</label>
    </ligand>
</feature>
<dbReference type="EMBL" id="QCZG01000008">
    <property type="protein sequence ID" value="PWA12454.1"/>
    <property type="molecule type" value="Genomic_DNA"/>
</dbReference>
<dbReference type="FunFam" id="3.40.1390.30:FF:000001">
    <property type="entry name" value="GTP cyclohydrolase 1 type 2"/>
    <property type="match status" value="1"/>
</dbReference>
<dbReference type="PANTHER" id="PTHR13799:SF14">
    <property type="entry name" value="GTP CYCLOHYDROLASE 1 TYPE 2 HOMOLOG"/>
    <property type="match status" value="1"/>
</dbReference>
<dbReference type="NCBIfam" id="TIGR00486">
    <property type="entry name" value="YbgI_SA1388"/>
    <property type="match status" value="1"/>
</dbReference>
<dbReference type="Proteomes" id="UP000245998">
    <property type="component" value="Unassembled WGS sequence"/>
</dbReference>
<evidence type="ECO:0000256" key="3">
    <source>
        <dbReference type="ARBA" id="ARBA00022723"/>
    </source>
</evidence>
<dbReference type="InterPro" id="IPR017221">
    <property type="entry name" value="DUF34/NIF3_bac"/>
</dbReference>
<evidence type="ECO:0000256" key="2">
    <source>
        <dbReference type="ARBA" id="ARBA00022112"/>
    </source>
</evidence>
<keyword evidence="3 4" id="KW-0479">Metal-binding</keyword>
<dbReference type="PIRSF" id="PIRSF037489">
    <property type="entry name" value="UCP037489_NIF3_YqfO"/>
    <property type="match status" value="1"/>
</dbReference>
<dbReference type="AlphaFoldDB" id="A0A2U1K5H5"/>
<dbReference type="GO" id="GO:0005737">
    <property type="term" value="C:cytoplasm"/>
    <property type="evidence" value="ECO:0007669"/>
    <property type="project" value="TreeGrafter"/>
</dbReference>
<comment type="caution">
    <text evidence="6">The sequence shown here is derived from an EMBL/GenBank/DDBJ whole genome shotgun (WGS) entry which is preliminary data.</text>
</comment>
<feature type="binding site" evidence="5">
    <location>
        <position position="332"/>
    </location>
    <ligand>
        <name>a divalent metal cation</name>
        <dbReference type="ChEBI" id="CHEBI:60240"/>
        <label>1</label>
    </ligand>
</feature>
<keyword evidence="7" id="KW-1185">Reference proteome</keyword>
<dbReference type="GO" id="GO:0046872">
    <property type="term" value="F:metal ion binding"/>
    <property type="evidence" value="ECO:0007669"/>
    <property type="project" value="UniProtKB-UniRule"/>
</dbReference>
<comment type="similarity">
    <text evidence="1 4">Belongs to the GTP cyclohydrolase I type 2/NIF3 family.</text>
</comment>
<dbReference type="InterPro" id="IPR002678">
    <property type="entry name" value="DUF34/NIF3"/>
</dbReference>
<reference evidence="6 7" key="1">
    <citation type="submission" date="2018-04" db="EMBL/GenBank/DDBJ databases">
        <title>Camelliibacillus theae gen. nov., sp. nov., isolated from Pu'er tea.</title>
        <authorList>
            <person name="Niu L."/>
        </authorList>
    </citation>
    <scope>NUCLEOTIDE SEQUENCE [LARGE SCALE GENOMIC DNA]</scope>
    <source>
        <strain evidence="6 7">T8</strain>
    </source>
</reference>
<dbReference type="Gene3D" id="3.40.1390.30">
    <property type="entry name" value="NIF3 (NGG1p interacting factor 3)-like"/>
    <property type="match status" value="1"/>
</dbReference>
<proteinExistence type="inferred from homology"/>
<feature type="binding site" evidence="5">
    <location>
        <position position="68"/>
    </location>
    <ligand>
        <name>a divalent metal cation</name>
        <dbReference type="ChEBI" id="CHEBI:60240"/>
        <label>1</label>
    </ligand>
</feature>
<protein>
    <recommendedName>
        <fullName evidence="2 4">GTP cyclohydrolase 1 type 2 homolog</fullName>
    </recommendedName>
</protein>
<accession>A0A2U1K5H5</accession>
<evidence type="ECO:0000313" key="6">
    <source>
        <dbReference type="EMBL" id="PWA12454.1"/>
    </source>
</evidence>
<dbReference type="Pfam" id="PF01784">
    <property type="entry name" value="DUF34_NIF3"/>
    <property type="match status" value="1"/>
</dbReference>
<feature type="binding site" evidence="5">
    <location>
        <position position="106"/>
    </location>
    <ligand>
        <name>a divalent metal cation</name>
        <dbReference type="ChEBI" id="CHEBI:60240"/>
        <label>1</label>
    </ligand>
</feature>
<evidence type="ECO:0000313" key="7">
    <source>
        <dbReference type="Proteomes" id="UP000245998"/>
    </source>
</evidence>
<dbReference type="PANTHER" id="PTHR13799">
    <property type="entry name" value="NGG1 INTERACTING FACTOR 3"/>
    <property type="match status" value="1"/>
</dbReference>
<dbReference type="SUPFAM" id="SSF102705">
    <property type="entry name" value="NIF3 (NGG1p interacting factor 3)-like"/>
    <property type="match status" value="1"/>
</dbReference>
<evidence type="ECO:0000256" key="4">
    <source>
        <dbReference type="PIRNR" id="PIRNR037489"/>
    </source>
</evidence>
<evidence type="ECO:0000256" key="5">
    <source>
        <dbReference type="PIRSR" id="PIRSR602678-1"/>
    </source>
</evidence>
<name>A0A2U1K5H5_9BACI</name>
<evidence type="ECO:0000256" key="1">
    <source>
        <dbReference type="ARBA" id="ARBA00006964"/>
    </source>
</evidence>
<sequence length="372" mass="41025">MKFVNGQHLIQLFEQFSPKTYALEGDKIGLQVGTLNKPVKKVMIALDVLEEVVDEAIAEQVDFIIAHHPLIYRPLKKIDMGTTYGRIVEKLVKNDITVYAAHTNLDVAKGGVNDLLAEALQLENCEVLVPTVEIPFKKLAVFVPESDTEKARQAIGDAGAGAIGNYSHCSFMSKGTGSFRPGDESNPHIGEHGKQEFVGEVKIESIFPENIEKKVVQAMLKAHPYEEVAYDLYTLSNTGEQLGLGRIGTLPEEMTLREFADHVKKSFSVKGVRAIGKLDAKVKKVAVLGGDGNKYVSQAKMKGADVYVTGDLYYHVAHDAIMEDLNIIDPGHNVEKVMKEGIKLRLSQVLEDNKYSTEVIASKINTDPFIFL</sequence>
<dbReference type="RefSeq" id="WP_116553871.1">
    <property type="nucleotide sequence ID" value="NZ_QCZG01000008.1"/>
</dbReference>
<dbReference type="Gene3D" id="3.30.70.120">
    <property type="match status" value="1"/>
</dbReference>
<dbReference type="OrthoDB" id="9792792at2"/>